<dbReference type="Pfam" id="PF00072">
    <property type="entry name" value="Response_reg"/>
    <property type="match status" value="1"/>
</dbReference>
<dbReference type="PANTHER" id="PTHR43065">
    <property type="entry name" value="SENSOR HISTIDINE KINASE"/>
    <property type="match status" value="1"/>
</dbReference>
<dbReference type="SMART" id="SM00388">
    <property type="entry name" value="HisKA"/>
    <property type="match status" value="1"/>
</dbReference>
<evidence type="ECO:0000259" key="6">
    <source>
        <dbReference type="PROSITE" id="PS50109"/>
    </source>
</evidence>
<feature type="domain" description="Histidine kinase" evidence="6">
    <location>
        <begin position="344"/>
        <end position="565"/>
    </location>
</feature>
<dbReference type="InterPro" id="IPR036890">
    <property type="entry name" value="HATPase_C_sf"/>
</dbReference>
<comment type="caution">
    <text evidence="4">Lacks conserved residue(s) required for the propagation of feature annotation.</text>
</comment>
<comment type="catalytic activity">
    <reaction evidence="1">
        <text>ATP + protein L-histidine = ADP + protein N-phospho-L-histidine.</text>
        <dbReference type="EC" id="2.7.13.3"/>
    </reaction>
</comment>
<evidence type="ECO:0000256" key="5">
    <source>
        <dbReference type="SAM" id="Coils"/>
    </source>
</evidence>
<dbReference type="CDD" id="cd00082">
    <property type="entry name" value="HisKA"/>
    <property type="match status" value="1"/>
</dbReference>
<feature type="domain" description="Response regulatory" evidence="7">
    <location>
        <begin position="7"/>
        <end position="123"/>
    </location>
</feature>
<gene>
    <name evidence="8" type="ORF">IBL26_23235</name>
</gene>
<dbReference type="Gene3D" id="3.30.565.10">
    <property type="entry name" value="Histidine kinase-like ATPase, C-terminal domain"/>
    <property type="match status" value="1"/>
</dbReference>
<comment type="caution">
    <text evidence="8">The sequence shown here is derived from an EMBL/GenBank/DDBJ whole genome shotgun (WGS) entry which is preliminary data.</text>
</comment>
<dbReference type="InterPro" id="IPR036097">
    <property type="entry name" value="HisK_dim/P_sf"/>
</dbReference>
<dbReference type="SUPFAM" id="SSF55874">
    <property type="entry name" value="ATPase domain of HSP90 chaperone/DNA topoisomerase II/histidine kinase"/>
    <property type="match status" value="1"/>
</dbReference>
<protein>
    <recommendedName>
        <fullName evidence="2">histidine kinase</fullName>
        <ecNumber evidence="2">2.7.13.3</ecNumber>
    </recommendedName>
</protein>
<dbReference type="Pfam" id="PF00512">
    <property type="entry name" value="HisKA"/>
    <property type="match status" value="1"/>
</dbReference>
<dbReference type="Pfam" id="PF02518">
    <property type="entry name" value="HATPase_c"/>
    <property type="match status" value="1"/>
</dbReference>
<dbReference type="PANTHER" id="PTHR43065:SF48">
    <property type="entry name" value="HISTIDINE KINASE"/>
    <property type="match status" value="1"/>
</dbReference>
<keyword evidence="9" id="KW-1185">Reference proteome</keyword>
<evidence type="ECO:0000313" key="8">
    <source>
        <dbReference type="EMBL" id="MBC9209770.1"/>
    </source>
</evidence>
<evidence type="ECO:0000256" key="3">
    <source>
        <dbReference type="ARBA" id="ARBA00022553"/>
    </source>
</evidence>
<dbReference type="SMART" id="SM00448">
    <property type="entry name" value="REC"/>
    <property type="match status" value="2"/>
</dbReference>
<dbReference type="SMART" id="SM00387">
    <property type="entry name" value="HATPase_c"/>
    <property type="match status" value="1"/>
</dbReference>
<keyword evidence="5" id="KW-0175">Coiled coil</keyword>
<evidence type="ECO:0000256" key="2">
    <source>
        <dbReference type="ARBA" id="ARBA00012438"/>
    </source>
</evidence>
<dbReference type="EC" id="2.7.13.3" evidence="2"/>
<dbReference type="EMBL" id="JACTVA010000071">
    <property type="protein sequence ID" value="MBC9209770.1"/>
    <property type="molecule type" value="Genomic_DNA"/>
</dbReference>
<dbReference type="PROSITE" id="PS50109">
    <property type="entry name" value="HIS_KIN"/>
    <property type="match status" value="1"/>
</dbReference>
<proteinExistence type="predicted"/>
<dbReference type="PROSITE" id="PS50110">
    <property type="entry name" value="RESPONSE_REGULATORY"/>
    <property type="match status" value="2"/>
</dbReference>
<keyword evidence="3 4" id="KW-0597">Phosphoprotein</keyword>
<dbReference type="SUPFAM" id="SSF52172">
    <property type="entry name" value="CheY-like"/>
    <property type="match status" value="2"/>
</dbReference>
<evidence type="ECO:0000256" key="4">
    <source>
        <dbReference type="PROSITE-ProRule" id="PRU00169"/>
    </source>
</evidence>
<evidence type="ECO:0000259" key="7">
    <source>
        <dbReference type="PROSITE" id="PS50110"/>
    </source>
</evidence>
<dbReference type="InterPro" id="IPR004358">
    <property type="entry name" value="Sig_transdc_His_kin-like_C"/>
</dbReference>
<reference evidence="8 9" key="1">
    <citation type="journal article" date="2013" name="Int. J. Syst. Evol. Microbiol.">
        <title>Roseomonas aerophila sp. nov., isolated from air.</title>
        <authorList>
            <person name="Kim S.J."/>
            <person name="Weon H.Y."/>
            <person name="Ahn J.H."/>
            <person name="Hong S.B."/>
            <person name="Seok S.J."/>
            <person name="Whang K.S."/>
            <person name="Kwon S.W."/>
        </authorList>
    </citation>
    <scope>NUCLEOTIDE SEQUENCE [LARGE SCALE GENOMIC DNA]</scope>
    <source>
        <strain evidence="8 9">NBRC 108923</strain>
    </source>
</reference>
<feature type="domain" description="Response regulatory" evidence="7">
    <location>
        <begin position="143"/>
        <end position="272"/>
    </location>
</feature>
<feature type="modified residue" description="4-aspartylphosphate" evidence="4">
    <location>
        <position position="56"/>
    </location>
</feature>
<evidence type="ECO:0000256" key="1">
    <source>
        <dbReference type="ARBA" id="ARBA00000085"/>
    </source>
</evidence>
<feature type="coiled-coil region" evidence="5">
    <location>
        <begin position="268"/>
        <end position="332"/>
    </location>
</feature>
<evidence type="ECO:0000313" key="9">
    <source>
        <dbReference type="Proteomes" id="UP000626026"/>
    </source>
</evidence>
<dbReference type="SUPFAM" id="SSF47384">
    <property type="entry name" value="Homodimeric domain of signal transducing histidine kinase"/>
    <property type="match status" value="1"/>
</dbReference>
<dbReference type="InterPro" id="IPR005467">
    <property type="entry name" value="His_kinase_dom"/>
</dbReference>
<dbReference type="Gene3D" id="3.40.50.2300">
    <property type="match status" value="2"/>
</dbReference>
<organism evidence="8 9">
    <name type="scientific">Teichococcus aerophilus</name>
    <dbReference type="NCBI Taxonomy" id="1224513"/>
    <lineage>
        <taxon>Bacteria</taxon>
        <taxon>Pseudomonadati</taxon>
        <taxon>Pseudomonadota</taxon>
        <taxon>Alphaproteobacteria</taxon>
        <taxon>Acetobacterales</taxon>
        <taxon>Roseomonadaceae</taxon>
        <taxon>Roseomonas</taxon>
    </lineage>
</organism>
<dbReference type="RefSeq" id="WP_187786894.1">
    <property type="nucleotide sequence ID" value="NZ_JACTVA010000071.1"/>
</dbReference>
<dbReference type="Proteomes" id="UP000626026">
    <property type="component" value="Unassembled WGS sequence"/>
</dbReference>
<name>A0ABR7RUI8_9PROT</name>
<dbReference type="InterPro" id="IPR003594">
    <property type="entry name" value="HATPase_dom"/>
</dbReference>
<dbReference type="InterPro" id="IPR011006">
    <property type="entry name" value="CheY-like_superfamily"/>
</dbReference>
<dbReference type="Gene3D" id="1.10.287.130">
    <property type="match status" value="1"/>
</dbReference>
<accession>A0ABR7RUI8</accession>
<sequence length="567" mass="60408">MNAGRHDILLVEDSETQALQMRHLLEAEGFGVQRAATAEAALEALNGPLPDLVIADYHLPAMNGDEMVRQIRLNSRTRTLPVLMLTEARERDLERHGLESGSDAYVPKSAAPDLLLARLRALLRGRVDATLAEPSGSTFRRTRILVVEDSPTQRLALSAQLQREGHAVEAVATPEAALAALAAKPGPEAGAFDGVLLNAATAGFDGVALAARLDGFRAKAASPFQIVALVRDGVAGVEEQALLARLFAAGADDLIPSPAPAEVLSVRLRAALRRKLLLEEERRAAETLREQALTIAHAEAKAAMAEALASTNAELEATNKELRETQTRLVQSAKMASLGELVAGIAHEINNPLAFIQAHQGTVERLLGQVEALLPAESEAAPLVARGRDRAQSMTLGLARIQDLVANLRRFSRQDDGAFQLVKVPEAVETVLTLLGPKLGDRVIVERDLRGVEELVCLPALFNQVVMNLVSNAADAIPGQGRIVIGTRSDWRSYTITIADSGPGVPEALRDRVFEPFFTTKAIGQGTGLGLAIAYNVVSAHEGTITVGTSPEGGACFTVSVPMRTEP</sequence>
<dbReference type="InterPro" id="IPR001789">
    <property type="entry name" value="Sig_transdc_resp-reg_receiver"/>
</dbReference>
<dbReference type="PRINTS" id="PR00344">
    <property type="entry name" value="BCTRLSENSOR"/>
</dbReference>
<dbReference type="InterPro" id="IPR003661">
    <property type="entry name" value="HisK_dim/P_dom"/>
</dbReference>